<dbReference type="OrthoDB" id="1003436at2"/>
<reference evidence="1 3" key="1">
    <citation type="submission" date="2019-02" db="EMBL/GenBank/DDBJ databases">
        <title>Pedobacter sp. RP-3-8 sp. nov., isolated from Arctic soil.</title>
        <authorList>
            <person name="Dahal R.H."/>
        </authorList>
    </citation>
    <scope>NUCLEOTIDE SEQUENCE [LARGE SCALE GENOMIC DNA]</scope>
    <source>
        <strain evidence="1 3">RP-3-8</strain>
    </source>
</reference>
<accession>A0A4R0MNX8</accession>
<comment type="caution">
    <text evidence="1">The sequence shown here is derived from an EMBL/GenBank/DDBJ whole genome shotgun (WGS) entry which is preliminary data.</text>
</comment>
<dbReference type="AlphaFoldDB" id="A0A4R0MNX8"/>
<accession>A0A4U1G8B8</accession>
<dbReference type="Proteomes" id="UP000291117">
    <property type="component" value="Unassembled WGS sequence"/>
</dbReference>
<evidence type="ECO:0000313" key="4">
    <source>
        <dbReference type="Proteomes" id="UP000309594"/>
    </source>
</evidence>
<organism evidence="1 3">
    <name type="scientific">Pedobacter hiemivivus</name>
    <dbReference type="NCBI Taxonomy" id="2530454"/>
    <lineage>
        <taxon>Bacteria</taxon>
        <taxon>Pseudomonadati</taxon>
        <taxon>Bacteroidota</taxon>
        <taxon>Sphingobacteriia</taxon>
        <taxon>Sphingobacteriales</taxon>
        <taxon>Sphingobacteriaceae</taxon>
        <taxon>Pedobacter</taxon>
    </lineage>
</organism>
<gene>
    <name evidence="1" type="ORF">EZ444_21820</name>
    <name evidence="2" type="ORF">FBD94_13295</name>
</gene>
<dbReference type="Proteomes" id="UP000309594">
    <property type="component" value="Unassembled WGS sequence"/>
</dbReference>
<sequence length="709" mass="76150">MKPINTQFKLKRYLSWIFALLLITAGCKKEEVIDSTTFTIHYTGMTDIGPSMTGVIASPSYIGAQPNSFEIVSITLDGTAYSGNSFEINKDNGSVSIKETAGIPVGLYKLTISCQSNGKRYEFKDAIAINMMKPVPDGISVAPNKLTVNYADIIDPQSTVELPTAQVTTDKNHVSIKKYEIAKSDFSKYFTISSTGVISILRGDANLLPGKYVLSLKLTTGASGQDEGIFQDAIEINVISKPLGLTYTPSSGKIEEESALSGKTTFTSAVPALKGSLDGLVYAIKSVSPATNKITINAQTGVISVAENHGLTAGQQYKVTVNAKNVYDQVGVDFNDVFVLDVVGFIQAIESFTYPNKNAIQAVAFAVTPNAGFKGDEVRFEFVELPPALQGKVTLDAQGKVSAVKGNTIALGTYTIKVKATNPKNESTTSFTLTVGANPNYFSYVRYGNNLGLTPAANYANQYRINASNPIAGIKPTPTTDANPSVTLTYEIKPVHPVTLPTGTSIDPGTGQITFAGITGIQSGVFMVTATAGKGTPEEYAIQTPVFIQNSNAFVEYSPFVFQVNPNSGGRSTTPQVTGDKSKFTLDYRRTFNYYNFFGTQISGIPAIGNPTTFMTSLYDKYAESKNASPNYGARAPLAYWDNKTTLTLPLAYVDPITFELVVNPNKWTHNGEAANGAMVGQMTYKTDGTDPGTGTAILPIILWFDTKF</sequence>
<protein>
    <submittedName>
        <fullName evidence="1">DUF4958 domain-containing protein</fullName>
    </submittedName>
</protein>
<dbReference type="InterPro" id="IPR032529">
    <property type="entry name" value="BT4661-like"/>
</dbReference>
<dbReference type="Pfam" id="PF16319">
    <property type="entry name" value="SGBP_BT4661-like"/>
    <property type="match status" value="1"/>
</dbReference>
<keyword evidence="3" id="KW-1185">Reference proteome</keyword>
<evidence type="ECO:0000313" key="2">
    <source>
        <dbReference type="EMBL" id="TKC59898.1"/>
    </source>
</evidence>
<evidence type="ECO:0000313" key="1">
    <source>
        <dbReference type="EMBL" id="TCC88303.1"/>
    </source>
</evidence>
<reference evidence="2 4" key="2">
    <citation type="submission" date="2019-04" db="EMBL/GenBank/DDBJ databases">
        <title>Pedobacter sp. RP-1-16 sp. nov., isolated from Arctic soil.</title>
        <authorList>
            <person name="Dahal R.H."/>
            <person name="Kim D.-U."/>
        </authorList>
    </citation>
    <scope>NUCLEOTIDE SEQUENCE [LARGE SCALE GENOMIC DNA]</scope>
    <source>
        <strain evidence="2 4">RP-1-16</strain>
    </source>
</reference>
<dbReference type="Gene3D" id="2.60.40.10">
    <property type="entry name" value="Immunoglobulins"/>
    <property type="match status" value="1"/>
</dbReference>
<proteinExistence type="predicted"/>
<dbReference type="PROSITE" id="PS51257">
    <property type="entry name" value="PROKAR_LIPOPROTEIN"/>
    <property type="match status" value="1"/>
</dbReference>
<name>A0A4R0MNX8_9SPHI</name>
<dbReference type="EMBL" id="SWDX01000005">
    <property type="protein sequence ID" value="TKC59898.1"/>
    <property type="molecule type" value="Genomic_DNA"/>
</dbReference>
<dbReference type="Gene3D" id="2.60.40.2730">
    <property type="match status" value="1"/>
</dbReference>
<dbReference type="InterPro" id="IPR013783">
    <property type="entry name" value="Ig-like_fold"/>
</dbReference>
<dbReference type="Gene3D" id="2.60.40.2710">
    <property type="match status" value="1"/>
</dbReference>
<dbReference type="EMBL" id="SJSM01000021">
    <property type="protein sequence ID" value="TCC88303.1"/>
    <property type="molecule type" value="Genomic_DNA"/>
</dbReference>
<dbReference type="Gene3D" id="2.30.30.1270">
    <property type="match status" value="1"/>
</dbReference>
<dbReference type="Gene3D" id="2.60.40.2720">
    <property type="match status" value="1"/>
</dbReference>
<dbReference type="RefSeq" id="WP_131611325.1">
    <property type="nucleotide sequence ID" value="NZ_SJSM01000021.1"/>
</dbReference>
<evidence type="ECO:0000313" key="3">
    <source>
        <dbReference type="Proteomes" id="UP000291117"/>
    </source>
</evidence>
<dbReference type="Gene3D" id="2.60.40.60">
    <property type="entry name" value="Cadherins"/>
    <property type="match status" value="1"/>
</dbReference>